<evidence type="ECO:0000313" key="3">
    <source>
        <dbReference type="Proteomes" id="UP000000305"/>
    </source>
</evidence>
<evidence type="ECO:0000256" key="1">
    <source>
        <dbReference type="SAM" id="MobiDB-lite"/>
    </source>
</evidence>
<dbReference type="eggNOG" id="ENOG502QWEQ">
    <property type="taxonomic scope" value="Eukaryota"/>
</dbReference>
<keyword evidence="3" id="KW-1185">Reference proteome</keyword>
<feature type="region of interest" description="Disordered" evidence="1">
    <location>
        <begin position="89"/>
        <end position="139"/>
    </location>
</feature>
<feature type="compositionally biased region" description="Low complexity" evidence="1">
    <location>
        <begin position="120"/>
        <end position="137"/>
    </location>
</feature>
<dbReference type="Proteomes" id="UP000000305">
    <property type="component" value="Unassembled WGS sequence"/>
</dbReference>
<organism evidence="2 3">
    <name type="scientific">Daphnia pulex</name>
    <name type="common">Water flea</name>
    <dbReference type="NCBI Taxonomy" id="6669"/>
    <lineage>
        <taxon>Eukaryota</taxon>
        <taxon>Metazoa</taxon>
        <taxon>Ecdysozoa</taxon>
        <taxon>Arthropoda</taxon>
        <taxon>Crustacea</taxon>
        <taxon>Branchiopoda</taxon>
        <taxon>Diplostraca</taxon>
        <taxon>Cladocera</taxon>
        <taxon>Anomopoda</taxon>
        <taxon>Daphniidae</taxon>
        <taxon>Daphnia</taxon>
    </lineage>
</organism>
<dbReference type="OMA" id="FIACHAP"/>
<feature type="compositionally biased region" description="Basic and acidic residues" evidence="1">
    <location>
        <begin position="95"/>
        <end position="111"/>
    </location>
</feature>
<evidence type="ECO:0000313" key="2">
    <source>
        <dbReference type="EMBL" id="EFX66906.1"/>
    </source>
</evidence>
<gene>
    <name evidence="2" type="ORF">DAPPUDRAFT_115916</name>
</gene>
<protein>
    <submittedName>
        <fullName evidence="2">Uncharacterized protein</fullName>
    </submittedName>
</protein>
<dbReference type="AlphaFoldDB" id="E9HMY8"/>
<dbReference type="PANTHER" id="PTHR46954">
    <property type="entry name" value="C2H2-TYPE DOMAIN-CONTAINING PROTEIN"/>
    <property type="match status" value="1"/>
</dbReference>
<name>E9HMY8_DAPPU</name>
<proteinExistence type="predicted"/>
<dbReference type="InParanoid" id="E9HMY8"/>
<dbReference type="PANTHER" id="PTHR46954:SF1">
    <property type="entry name" value="C2H2-TYPE DOMAIN-CONTAINING PROTEIN"/>
    <property type="match status" value="1"/>
</dbReference>
<dbReference type="OrthoDB" id="2433005at2759"/>
<dbReference type="HOGENOM" id="CLU_027603_1_0_1"/>
<sequence>MSKQNTTGKPDLYQQLYQAYSEVHSDLTRQQCQKEFYQKWKTIKEFKNRSEEAEKYLKELKGAITLKRHSPDSLVNLLAKVIAKASTAQSADAASSKESENVKKNEPRPSSDLEGEAIHNSSTNSSNLSASSTSSKTPAQDAIKANLEVINSDSVALYKRRDADMLTHDEEIAIINIAMHGSAAQEKRRNEIYRSILTLDDLNAPLIRDSFDVTRSSVYLRLKTKRSHSTEGKRHIKQVFAKLHSTIWSSSLLASLLWPSEVIFLSQDDKARVAIRIVAANIQSPILMHLEYQVQLPDDDWVVESGLKLIPSVYAGIVIGANGLGKPEVVGYSRPTYKAIHSGKHSSSTASAHGKDFEKLLCIPEFEALTKCVDGEPDENPRYQKVIETAIHHFKKQNFDAVFVATNASDRSSFNRVERRMAPLSHELAGLIFQQDHYDSHLDNSGKKTDDELEKKNFEHAGSTLAKVWDSVIVDGHPIVAEHIDPLTSELNDELYLNIADQNWFSEHVRTS</sequence>
<reference evidence="2 3" key="1">
    <citation type="journal article" date="2011" name="Science">
        <title>The ecoresponsive genome of Daphnia pulex.</title>
        <authorList>
            <person name="Colbourne J.K."/>
            <person name="Pfrender M.E."/>
            <person name="Gilbert D."/>
            <person name="Thomas W.K."/>
            <person name="Tucker A."/>
            <person name="Oakley T.H."/>
            <person name="Tokishita S."/>
            <person name="Aerts A."/>
            <person name="Arnold G.J."/>
            <person name="Basu M.K."/>
            <person name="Bauer D.J."/>
            <person name="Caceres C.E."/>
            <person name="Carmel L."/>
            <person name="Casola C."/>
            <person name="Choi J.H."/>
            <person name="Detter J.C."/>
            <person name="Dong Q."/>
            <person name="Dusheyko S."/>
            <person name="Eads B.D."/>
            <person name="Frohlich T."/>
            <person name="Geiler-Samerotte K.A."/>
            <person name="Gerlach D."/>
            <person name="Hatcher P."/>
            <person name="Jogdeo S."/>
            <person name="Krijgsveld J."/>
            <person name="Kriventseva E.V."/>
            <person name="Kultz D."/>
            <person name="Laforsch C."/>
            <person name="Lindquist E."/>
            <person name="Lopez J."/>
            <person name="Manak J.R."/>
            <person name="Muller J."/>
            <person name="Pangilinan J."/>
            <person name="Patwardhan R.P."/>
            <person name="Pitluck S."/>
            <person name="Pritham E.J."/>
            <person name="Rechtsteiner A."/>
            <person name="Rho M."/>
            <person name="Rogozin I.B."/>
            <person name="Sakarya O."/>
            <person name="Salamov A."/>
            <person name="Schaack S."/>
            <person name="Shapiro H."/>
            <person name="Shiga Y."/>
            <person name="Skalitzky C."/>
            <person name="Smith Z."/>
            <person name="Souvorov A."/>
            <person name="Sung W."/>
            <person name="Tang Z."/>
            <person name="Tsuchiya D."/>
            <person name="Tu H."/>
            <person name="Vos H."/>
            <person name="Wang M."/>
            <person name="Wolf Y.I."/>
            <person name="Yamagata H."/>
            <person name="Yamada T."/>
            <person name="Ye Y."/>
            <person name="Shaw J.R."/>
            <person name="Andrews J."/>
            <person name="Crease T.J."/>
            <person name="Tang H."/>
            <person name="Lucas S.M."/>
            <person name="Robertson H.M."/>
            <person name="Bork P."/>
            <person name="Koonin E.V."/>
            <person name="Zdobnov E.M."/>
            <person name="Grigoriev I.V."/>
            <person name="Lynch M."/>
            <person name="Boore J.L."/>
        </authorList>
    </citation>
    <scope>NUCLEOTIDE SEQUENCE [LARGE SCALE GENOMIC DNA]</scope>
</reference>
<accession>E9HMY8</accession>
<dbReference type="EMBL" id="GL732691">
    <property type="protein sequence ID" value="EFX66906.1"/>
    <property type="molecule type" value="Genomic_DNA"/>
</dbReference>
<dbReference type="PhylomeDB" id="E9HMY8"/>
<dbReference type="STRING" id="6669.E9HMY8"/>
<dbReference type="KEGG" id="dpx:DAPPUDRAFT_115916"/>